<dbReference type="EMBL" id="JAKGAS010000003">
    <property type="protein sequence ID" value="MCF2947929.1"/>
    <property type="molecule type" value="Genomic_DNA"/>
</dbReference>
<evidence type="ECO:0000259" key="1">
    <source>
        <dbReference type="PROSITE" id="PS50883"/>
    </source>
</evidence>
<gene>
    <name evidence="2" type="ORF">L0668_07415</name>
</gene>
<dbReference type="PROSITE" id="PS50883">
    <property type="entry name" value="EAL"/>
    <property type="match status" value="1"/>
</dbReference>
<proteinExistence type="predicted"/>
<dbReference type="InterPro" id="IPR035919">
    <property type="entry name" value="EAL_sf"/>
</dbReference>
<dbReference type="Gene3D" id="3.20.20.450">
    <property type="entry name" value="EAL domain"/>
    <property type="match status" value="1"/>
</dbReference>
<evidence type="ECO:0000313" key="2">
    <source>
        <dbReference type="EMBL" id="MCF2947929.1"/>
    </source>
</evidence>
<dbReference type="RefSeq" id="WP_235311457.1">
    <property type="nucleotide sequence ID" value="NZ_JAKGAS010000003.1"/>
</dbReference>
<dbReference type="InterPro" id="IPR050706">
    <property type="entry name" value="Cyclic-di-GMP_PDE-like"/>
</dbReference>
<accession>A0ABS9D5H3</accession>
<feature type="domain" description="EAL" evidence="1">
    <location>
        <begin position="10"/>
        <end position="256"/>
    </location>
</feature>
<dbReference type="Pfam" id="PF00563">
    <property type="entry name" value="EAL"/>
    <property type="match status" value="1"/>
</dbReference>
<organism evidence="2 3">
    <name type="scientific">Paraglaciecola algarum</name>
    <dbReference type="NCBI Taxonomy" id="3050085"/>
    <lineage>
        <taxon>Bacteria</taxon>
        <taxon>Pseudomonadati</taxon>
        <taxon>Pseudomonadota</taxon>
        <taxon>Gammaproteobacteria</taxon>
        <taxon>Alteromonadales</taxon>
        <taxon>Alteromonadaceae</taxon>
        <taxon>Paraglaciecola</taxon>
    </lineage>
</organism>
<evidence type="ECO:0000313" key="3">
    <source>
        <dbReference type="Proteomes" id="UP001521137"/>
    </source>
</evidence>
<keyword evidence="3" id="KW-1185">Reference proteome</keyword>
<dbReference type="PANTHER" id="PTHR33121">
    <property type="entry name" value="CYCLIC DI-GMP PHOSPHODIESTERASE PDEF"/>
    <property type="match status" value="1"/>
</dbReference>
<dbReference type="SMART" id="SM00052">
    <property type="entry name" value="EAL"/>
    <property type="match status" value="1"/>
</dbReference>
<dbReference type="InterPro" id="IPR001633">
    <property type="entry name" value="EAL_dom"/>
</dbReference>
<protein>
    <submittedName>
        <fullName evidence="2">EAL domain-containing protein</fullName>
    </submittedName>
</protein>
<comment type="caution">
    <text evidence="2">The sequence shown here is derived from an EMBL/GenBank/DDBJ whole genome shotgun (WGS) entry which is preliminary data.</text>
</comment>
<dbReference type="Proteomes" id="UP001521137">
    <property type="component" value="Unassembled WGS sequence"/>
</dbReference>
<dbReference type="SUPFAM" id="SSF141868">
    <property type="entry name" value="EAL domain-like"/>
    <property type="match status" value="1"/>
</dbReference>
<dbReference type="PANTHER" id="PTHR33121:SF15">
    <property type="entry name" value="BLUE LIGHT- AND TEMPERATURE-REGULATED ANTIREPRESSOR BLUF"/>
    <property type="match status" value="1"/>
</dbReference>
<reference evidence="2 3" key="1">
    <citation type="submission" date="2022-01" db="EMBL/GenBank/DDBJ databases">
        <title>Paraglaciecola sp. G1-23.</title>
        <authorList>
            <person name="Jin M.S."/>
            <person name="Han D.M."/>
            <person name="Kim H.M."/>
            <person name="Jeon C.O."/>
        </authorList>
    </citation>
    <scope>NUCLEOTIDE SEQUENCE [LARGE SCALE GENOMIC DNA]</scope>
    <source>
        <strain evidence="2 3">G1-23</strain>
    </source>
</reference>
<dbReference type="CDD" id="cd01948">
    <property type="entry name" value="EAL"/>
    <property type="match status" value="1"/>
</dbReference>
<name>A0ABS9D5H3_9ALTE</name>
<sequence>MEQEIMVYDRFSCGNCADSKSLGFDFTMAFQPIINCKNYEIYGYEALVRGLNNESAYSVISQVNDENLYLFDQLCRVKAISLAAKLNLESMLSINFLPNAVYKPERCIRTTLDAAKKYGFPADRIMFEFTEVEKIKDTKFIKSIVEYYEKLGFKTAIDDFGSGYAGLGLLANFQTNIVKLDMDLIRNINQDATRQSIVKNCLNLFRDLNITPLAEGIETKEEFLCLRDFGIELMQGYFFSKPSFENLPLVDFDDIKPKEKI</sequence>